<name>D5QJ50_NOVHA</name>
<gene>
    <name evidence="1" type="ORF">GXY_15917</name>
</gene>
<sequence length="55" mass="6146">MDMENRCFIPVRACAGRGTLHDVPAFAHRPFDIGGACAWRMYRMGDFKKNADNGA</sequence>
<dbReference type="Proteomes" id="UP000006468">
    <property type="component" value="Chromosome"/>
</dbReference>
<comment type="caution">
    <text evidence="1">The sequence shown here is derived from an EMBL/GenBank/DDBJ whole genome shotgun (WGS) entry which is preliminary data.</text>
</comment>
<accession>D5QJ50</accession>
<dbReference type="EMBL" id="ADTV01000067">
    <property type="protein sequence ID" value="EFG82872.1"/>
    <property type="molecule type" value="Genomic_DNA"/>
</dbReference>
<proteinExistence type="predicted"/>
<dbReference type="HOGENOM" id="CLU_3026359_0_0_5"/>
<evidence type="ECO:0000313" key="1">
    <source>
        <dbReference type="EMBL" id="EFG82872.1"/>
    </source>
</evidence>
<protein>
    <submittedName>
        <fullName evidence="1">Uncharacterized protein</fullName>
    </submittedName>
</protein>
<organism evidence="1 2">
    <name type="scientific">Novacetimonas hansenii ATCC 23769</name>
    <dbReference type="NCBI Taxonomy" id="714995"/>
    <lineage>
        <taxon>Bacteria</taxon>
        <taxon>Pseudomonadati</taxon>
        <taxon>Pseudomonadota</taxon>
        <taxon>Alphaproteobacteria</taxon>
        <taxon>Acetobacterales</taxon>
        <taxon>Acetobacteraceae</taxon>
        <taxon>Novacetimonas</taxon>
    </lineage>
</organism>
<reference evidence="1 2" key="1">
    <citation type="journal article" date="2010" name="J. Bacteriol.">
        <title>Genome sequence of a cellulose-producing bacterium, Gluconacetobacter hansenii ATCC 23769.</title>
        <authorList>
            <person name="Iyer P.R."/>
            <person name="Geib S.M."/>
            <person name="Catchmark J."/>
            <person name="Kao T.H."/>
            <person name="Tien M."/>
        </authorList>
    </citation>
    <scope>NUCLEOTIDE SEQUENCE [LARGE SCALE GENOMIC DNA]</scope>
    <source>
        <strain evidence="1 2">ATCC 23769</strain>
    </source>
</reference>
<evidence type="ECO:0000313" key="2">
    <source>
        <dbReference type="Proteomes" id="UP000006468"/>
    </source>
</evidence>
<dbReference type="AlphaFoldDB" id="D5QJ50"/>